<evidence type="ECO:0000259" key="2">
    <source>
        <dbReference type="Pfam" id="PF00561"/>
    </source>
</evidence>
<evidence type="ECO:0000313" key="4">
    <source>
        <dbReference type="Proteomes" id="UP001595836"/>
    </source>
</evidence>
<accession>A0ABV9PVB6</accession>
<evidence type="ECO:0000256" key="1">
    <source>
        <dbReference type="SAM" id="SignalP"/>
    </source>
</evidence>
<feature type="domain" description="AB hydrolase-1" evidence="2">
    <location>
        <begin position="77"/>
        <end position="188"/>
    </location>
</feature>
<dbReference type="InterPro" id="IPR000073">
    <property type="entry name" value="AB_hydrolase_1"/>
</dbReference>
<name>A0ABV9PVB6_9ACTN</name>
<keyword evidence="4" id="KW-1185">Reference proteome</keyword>
<dbReference type="EMBL" id="JBHSHP010000060">
    <property type="protein sequence ID" value="MFC4756414.1"/>
    <property type="molecule type" value="Genomic_DNA"/>
</dbReference>
<dbReference type="Gene3D" id="3.40.50.1820">
    <property type="entry name" value="alpha/beta hydrolase"/>
    <property type="match status" value="1"/>
</dbReference>
<dbReference type="SUPFAM" id="SSF53474">
    <property type="entry name" value="alpha/beta-Hydrolases"/>
    <property type="match status" value="1"/>
</dbReference>
<organism evidence="3 4">
    <name type="scientific">Dietzia aurantiaca</name>
    <dbReference type="NCBI Taxonomy" id="983873"/>
    <lineage>
        <taxon>Bacteria</taxon>
        <taxon>Bacillati</taxon>
        <taxon>Actinomycetota</taxon>
        <taxon>Actinomycetes</taxon>
        <taxon>Mycobacteriales</taxon>
        <taxon>Dietziaceae</taxon>
        <taxon>Dietzia</taxon>
    </lineage>
</organism>
<protein>
    <submittedName>
        <fullName evidence="3">Esterase/lipase family protein</fullName>
    </submittedName>
</protein>
<dbReference type="Pfam" id="PF00561">
    <property type="entry name" value="Abhydrolase_1"/>
    <property type="match status" value="1"/>
</dbReference>
<keyword evidence="1" id="KW-0732">Signal</keyword>
<feature type="chain" id="PRO_5046280765" evidence="1">
    <location>
        <begin position="27"/>
        <end position="323"/>
    </location>
</feature>
<proteinExistence type="predicted"/>
<comment type="caution">
    <text evidence="3">The sequence shown here is derived from an EMBL/GenBank/DDBJ whole genome shotgun (WGS) entry which is preliminary data.</text>
</comment>
<reference evidence="4" key="1">
    <citation type="journal article" date="2019" name="Int. J. Syst. Evol. Microbiol.">
        <title>The Global Catalogue of Microorganisms (GCM) 10K type strain sequencing project: providing services to taxonomists for standard genome sequencing and annotation.</title>
        <authorList>
            <consortium name="The Broad Institute Genomics Platform"/>
            <consortium name="The Broad Institute Genome Sequencing Center for Infectious Disease"/>
            <person name="Wu L."/>
            <person name="Ma J."/>
        </authorList>
    </citation>
    <scope>NUCLEOTIDE SEQUENCE [LARGE SCALE GENOMIC DNA]</scope>
    <source>
        <strain evidence="4">JCM 11882</strain>
    </source>
</reference>
<dbReference type="RefSeq" id="WP_344992957.1">
    <property type="nucleotide sequence ID" value="NZ_BAABCD010000020.1"/>
</dbReference>
<evidence type="ECO:0000313" key="3">
    <source>
        <dbReference type="EMBL" id="MFC4756414.1"/>
    </source>
</evidence>
<gene>
    <name evidence="3" type="ORF">ACFO7U_16705</name>
</gene>
<sequence length="323" mass="33346">MRILRVAGALVGAVVVALSGAGAAYAAEQGTGPSTRAPIPVTYHFLSGAALALGEPGATLPGANDWSCTPGADKPRPVVLVHGTLGGGTTNWATYGPLLHNEGYCVYTLTYGAMPGASWPLSELGAVSDIRAVSAPQVARFVDRVLEATGAEQVDLVGHSQGTLVSGLVAKHERPGRVHTVASISPLWHGTDGSLVDQALTGSTRGDRAAMESAWVPVTQMMPGSLLLQELWEGGTPYAPGVHYLNVATRYDEAVLPHTSGLVAGPLTTNVVVQDGCEQNLSEHVAVAADPRAADYVLNALDPEHPREPRCVAIAPVHGPTGS</sequence>
<feature type="signal peptide" evidence="1">
    <location>
        <begin position="1"/>
        <end position="26"/>
    </location>
</feature>
<dbReference type="Proteomes" id="UP001595836">
    <property type="component" value="Unassembled WGS sequence"/>
</dbReference>
<dbReference type="InterPro" id="IPR029058">
    <property type="entry name" value="AB_hydrolase_fold"/>
</dbReference>